<feature type="transmembrane region" description="Helical" evidence="6">
    <location>
        <begin position="106"/>
        <end position="125"/>
    </location>
</feature>
<evidence type="ECO:0000313" key="7">
    <source>
        <dbReference type="EMBL" id="XFO65897.1"/>
    </source>
</evidence>
<evidence type="ECO:0000313" key="8">
    <source>
        <dbReference type="Proteomes" id="UP000216752"/>
    </source>
</evidence>
<proteinExistence type="inferred from homology"/>
<keyword evidence="5 6" id="KW-0472">Membrane</keyword>
<sequence length="226" mass="24475">MEWVVALMSIITVNMLLSGDNALVIALASRNLPPDQQRQAMIWGGAGAIILRILLTFVAIVLLQIPYLQLIGGLALLWIAVKLLAGEEENHELKANKNLWGAIKTIIVADVVMSIDNVLAIAGVAKGNITLLVVGLGISIPIIIWGSKLINMLMERWPIIITIGAAFLGWTGGEMAIADKKIMPMLEPYPWTHWAIPVAFAVIVVLIGSLLASRKQPGNKEPQNNL</sequence>
<comment type="subcellular location">
    <subcellularLocation>
        <location evidence="1">Membrane</location>
        <topology evidence="1">Multi-pass membrane protein</topology>
    </subcellularLocation>
</comment>
<feature type="transmembrane region" description="Helical" evidence="6">
    <location>
        <begin position="157"/>
        <end position="173"/>
    </location>
</feature>
<dbReference type="NCBIfam" id="TIGR03717">
    <property type="entry name" value="R_switched_YjbE"/>
    <property type="match status" value="1"/>
</dbReference>
<keyword evidence="3 6" id="KW-0812">Transmembrane</keyword>
<keyword evidence="4 6" id="KW-1133">Transmembrane helix</keyword>
<dbReference type="PANTHER" id="PTHR30238:SF4">
    <property type="entry name" value="SLL1022 PROTEIN"/>
    <property type="match status" value="1"/>
</dbReference>
<evidence type="ECO:0000256" key="1">
    <source>
        <dbReference type="ARBA" id="ARBA00004141"/>
    </source>
</evidence>
<feature type="transmembrane region" description="Helical" evidence="6">
    <location>
        <begin position="6"/>
        <end position="28"/>
    </location>
</feature>
<accession>A0ABZ3IJN5</accession>
<feature type="transmembrane region" description="Helical" evidence="6">
    <location>
        <begin position="40"/>
        <end position="61"/>
    </location>
</feature>
<gene>
    <name evidence="7" type="ORF">SPSIL_020450</name>
</gene>
<name>A0ABZ3IJN5_9FIRM</name>
<evidence type="ECO:0000256" key="5">
    <source>
        <dbReference type="ARBA" id="ARBA00023136"/>
    </source>
</evidence>
<dbReference type="PANTHER" id="PTHR30238">
    <property type="entry name" value="MEMBRANE BOUND PREDICTED REDOX MODULATOR"/>
    <property type="match status" value="1"/>
</dbReference>
<dbReference type="Proteomes" id="UP000216752">
    <property type="component" value="Chromosome"/>
</dbReference>
<feature type="transmembrane region" description="Helical" evidence="6">
    <location>
        <begin position="67"/>
        <end position="85"/>
    </location>
</feature>
<feature type="transmembrane region" description="Helical" evidence="6">
    <location>
        <begin position="193"/>
        <end position="212"/>
    </location>
</feature>
<dbReference type="InterPro" id="IPR022301">
    <property type="entry name" value="Integral_membrane_YjbE"/>
</dbReference>
<protein>
    <recommendedName>
        <fullName evidence="9">Integral membrane protein TerC family protein</fullName>
    </recommendedName>
</protein>
<evidence type="ECO:0008006" key="9">
    <source>
        <dbReference type="Google" id="ProtNLM"/>
    </source>
</evidence>
<evidence type="ECO:0000256" key="4">
    <source>
        <dbReference type="ARBA" id="ARBA00022989"/>
    </source>
</evidence>
<feature type="transmembrane region" description="Helical" evidence="6">
    <location>
        <begin position="131"/>
        <end position="150"/>
    </location>
</feature>
<dbReference type="RefSeq" id="WP_245867550.1">
    <property type="nucleotide sequence ID" value="NZ_CP155573.1"/>
</dbReference>
<keyword evidence="8" id="KW-1185">Reference proteome</keyword>
<dbReference type="InterPro" id="IPR005496">
    <property type="entry name" value="Integral_membrane_TerC"/>
</dbReference>
<evidence type="ECO:0000256" key="3">
    <source>
        <dbReference type="ARBA" id="ARBA00022692"/>
    </source>
</evidence>
<evidence type="ECO:0000256" key="2">
    <source>
        <dbReference type="ARBA" id="ARBA00007511"/>
    </source>
</evidence>
<reference evidence="7" key="1">
    <citation type="submission" date="2024-05" db="EMBL/GenBank/DDBJ databases">
        <title>Isolation and characterization of Sporomusa carbonis sp. nov., a carboxydotrophic hydrogenogen in the genus of Sporomusa isolated from a charcoal burning pile.</title>
        <authorList>
            <person name="Boeer T."/>
            <person name="Rosenbaum F."/>
            <person name="Eysell L."/>
            <person name="Mueller V."/>
            <person name="Daniel R."/>
            <person name="Poehlein A."/>
        </authorList>
    </citation>
    <scope>NUCLEOTIDE SEQUENCE [LARGE SCALE GENOMIC DNA]</scope>
    <source>
        <strain evidence="7">DSM 10669</strain>
    </source>
</reference>
<comment type="similarity">
    <text evidence="2">Belongs to the TerC family.</text>
</comment>
<organism evidence="7 8">
    <name type="scientific">Sporomusa silvacetica DSM 10669</name>
    <dbReference type="NCBI Taxonomy" id="1123289"/>
    <lineage>
        <taxon>Bacteria</taxon>
        <taxon>Bacillati</taxon>
        <taxon>Bacillota</taxon>
        <taxon>Negativicutes</taxon>
        <taxon>Selenomonadales</taxon>
        <taxon>Sporomusaceae</taxon>
        <taxon>Sporomusa</taxon>
    </lineage>
</organism>
<dbReference type="EMBL" id="CP155573">
    <property type="protein sequence ID" value="XFO65897.1"/>
    <property type="molecule type" value="Genomic_DNA"/>
</dbReference>
<dbReference type="Pfam" id="PF03741">
    <property type="entry name" value="TerC"/>
    <property type="match status" value="1"/>
</dbReference>
<evidence type="ECO:0000256" key="6">
    <source>
        <dbReference type="SAM" id="Phobius"/>
    </source>
</evidence>